<name>A0A8M1FMQ1_URSMA</name>
<dbReference type="PANTHER" id="PTHR28601:SF1">
    <property type="entry name" value="COILED-COIL DOMAIN-CONTAINING PROTEIN 24"/>
    <property type="match status" value="1"/>
</dbReference>
<evidence type="ECO:0000256" key="1">
    <source>
        <dbReference type="SAM" id="MobiDB-lite"/>
    </source>
</evidence>
<feature type="compositionally biased region" description="Basic and acidic residues" evidence="1">
    <location>
        <begin position="313"/>
        <end position="322"/>
    </location>
</feature>
<dbReference type="AlphaFoldDB" id="A0A8M1FMQ1"/>
<proteinExistence type="predicted"/>
<feature type="compositionally biased region" description="Low complexity" evidence="1">
    <location>
        <begin position="333"/>
        <end position="364"/>
    </location>
</feature>
<feature type="compositionally biased region" description="Low complexity" evidence="1">
    <location>
        <begin position="128"/>
        <end position="145"/>
    </location>
</feature>
<sequence length="413" mass="44843">MLRDSPSLWDLVEEYVPLPERPEVKRILGETTVDLSLELRAEVGSGQMGHTPGPSQDSGDFPTSSASLVPPDRSRDLAGSHCPRSSLDSTLPLSPSALFTPVTSLPSRKVSQLSLQVVMLQSLLQETQSSQASGSRPTSDPSSLLAPPPLLRDLVRQELRQLLLDLRQKAICEGRDQTQAWVQYSPRVLRFALEEPKFGLPEQETLQMRAGEPSSQRDLSIIKDQLNVSSIDEVARHLRSLLEEECHALERMGPVLQRCLEEEYTGAPQASEATLEPTLAELKEQKAAMRRELQAPLRPPCVSSSHGSPRAAGRLDRGDEGSGHCSLTAALFRQQPGGSSSRGLSPRPCPRGAAGAQAGPRQGCLPAPPLERCPWPRPRGLTTTCRWGRKLQCSPGKRPASTLMSSAAPQAPP</sequence>
<accession>A0A8M1FMQ1</accession>
<protein>
    <submittedName>
        <fullName evidence="3">Coiled-coil domain-containing protein 24 isoform X2</fullName>
    </submittedName>
</protein>
<gene>
    <name evidence="3" type="primary">CCDC24</name>
</gene>
<dbReference type="CTD" id="149473"/>
<feature type="region of interest" description="Disordered" evidence="1">
    <location>
        <begin position="295"/>
        <end position="413"/>
    </location>
</feature>
<dbReference type="PANTHER" id="PTHR28601">
    <property type="entry name" value="COILED-COIL DOMAIN-CONTAINING PROTEIN 24"/>
    <property type="match status" value="1"/>
</dbReference>
<dbReference type="Proteomes" id="UP000261680">
    <property type="component" value="Unplaced"/>
</dbReference>
<keyword evidence="2" id="KW-1185">Reference proteome</keyword>
<dbReference type="RefSeq" id="XP_040483332.1">
    <property type="nucleotide sequence ID" value="XM_040627398.1"/>
</dbReference>
<dbReference type="InterPro" id="IPR031367">
    <property type="entry name" value="CCDC24"/>
</dbReference>
<dbReference type="Pfam" id="PF15669">
    <property type="entry name" value="CCDC24"/>
    <property type="match status" value="1"/>
</dbReference>
<feature type="region of interest" description="Disordered" evidence="1">
    <location>
        <begin position="128"/>
        <end position="148"/>
    </location>
</feature>
<dbReference type="GeneID" id="103670799"/>
<reference evidence="3" key="1">
    <citation type="submission" date="2025-08" db="UniProtKB">
        <authorList>
            <consortium name="RefSeq"/>
        </authorList>
    </citation>
    <scope>IDENTIFICATION</scope>
    <source>
        <tissue evidence="3">Whole blood</tissue>
    </source>
</reference>
<organism evidence="2 3">
    <name type="scientific">Ursus maritimus</name>
    <name type="common">Polar bear</name>
    <name type="synonym">Thalarctos maritimus</name>
    <dbReference type="NCBI Taxonomy" id="29073"/>
    <lineage>
        <taxon>Eukaryota</taxon>
        <taxon>Metazoa</taxon>
        <taxon>Chordata</taxon>
        <taxon>Craniata</taxon>
        <taxon>Vertebrata</taxon>
        <taxon>Euteleostomi</taxon>
        <taxon>Mammalia</taxon>
        <taxon>Eutheria</taxon>
        <taxon>Laurasiatheria</taxon>
        <taxon>Carnivora</taxon>
        <taxon>Caniformia</taxon>
        <taxon>Ursidae</taxon>
        <taxon>Ursus</taxon>
    </lineage>
</organism>
<feature type="compositionally biased region" description="Polar residues" evidence="1">
    <location>
        <begin position="53"/>
        <end position="67"/>
    </location>
</feature>
<feature type="compositionally biased region" description="Polar residues" evidence="1">
    <location>
        <begin position="402"/>
        <end position="413"/>
    </location>
</feature>
<feature type="region of interest" description="Disordered" evidence="1">
    <location>
        <begin position="40"/>
        <end position="90"/>
    </location>
</feature>
<evidence type="ECO:0000313" key="3">
    <source>
        <dbReference type="RefSeq" id="XP_040483332.1"/>
    </source>
</evidence>
<evidence type="ECO:0000313" key="2">
    <source>
        <dbReference type="Proteomes" id="UP000261680"/>
    </source>
</evidence>
<feature type="compositionally biased region" description="Pro residues" evidence="1">
    <location>
        <begin position="366"/>
        <end position="377"/>
    </location>
</feature>